<evidence type="ECO:0000313" key="2">
    <source>
        <dbReference type="Proteomes" id="UP000190951"/>
    </source>
</evidence>
<dbReference type="NCBIfam" id="TIGR01537">
    <property type="entry name" value="portal_HK97"/>
    <property type="match status" value="1"/>
</dbReference>
<name>A0A1S8M2I5_9CLOT</name>
<dbReference type="STRING" id="84029.CROST_24610"/>
<evidence type="ECO:0000313" key="1">
    <source>
        <dbReference type="EMBL" id="URZ11807.1"/>
    </source>
</evidence>
<dbReference type="Proteomes" id="UP000190951">
    <property type="component" value="Chromosome"/>
</dbReference>
<dbReference type="KEGG" id="crw:CROST_025240"/>
<dbReference type="Pfam" id="PF04860">
    <property type="entry name" value="Phage_portal"/>
    <property type="match status" value="1"/>
</dbReference>
<proteinExistence type="predicted"/>
<dbReference type="AlphaFoldDB" id="A0A1S8M2I5"/>
<sequence>MGFLSKTLQNRSVYGADYTTLADLSFLKMLGINTDSNNVNNNINSAYKLSEITYFTCLKVLSDKVGSCKIDIYQKTPQGKQKIQHYLDYILNVQPNPLQNASIFWSTTEYNKNEYGNAYVFIDTNLQTGKVDNLWILPSQNVQVWIDDAGIFGSGTNAIWYLYTDLQSGKVTKIPSTSILHFKNWVTYQGQGLKGLSVKNILNSYITQAQYNSNFVNGLVQNGFASDKIVLQYTGSLDIKGKNKLMSELNDFSANGKWIPLPIGMEAKPISSSLVDAQYMDLTKYNALQIASAFGISPSFINNYDKGNYANVESQQDSLYRDCLYPLFNQYGQEETIKLLTTQEKQQNIYMEYNMDSMLQGDFNSRMTGYSTAVNAGIMSRNEARLQEGLIEKDGADNLTVNGTMINITDVGKQYGVPTKNQIVPQQDAKGGDSNG</sequence>
<dbReference type="InterPro" id="IPR006944">
    <property type="entry name" value="Phage/GTA_portal"/>
</dbReference>
<dbReference type="InterPro" id="IPR006427">
    <property type="entry name" value="Portal_HK97"/>
</dbReference>
<accession>A0A1S8M2I5</accession>
<dbReference type="EMBL" id="CP096983">
    <property type="protein sequence ID" value="URZ11807.1"/>
    <property type="molecule type" value="Genomic_DNA"/>
</dbReference>
<organism evidence="1 2">
    <name type="scientific">Clostridium felsineum</name>
    <dbReference type="NCBI Taxonomy" id="36839"/>
    <lineage>
        <taxon>Bacteria</taxon>
        <taxon>Bacillati</taxon>
        <taxon>Bacillota</taxon>
        <taxon>Clostridia</taxon>
        <taxon>Eubacteriales</taxon>
        <taxon>Clostridiaceae</taxon>
        <taxon>Clostridium</taxon>
    </lineage>
</organism>
<dbReference type="RefSeq" id="WP_077834444.1">
    <property type="nucleotide sequence ID" value="NZ_CP096983.1"/>
</dbReference>
<gene>
    <name evidence="1" type="ORF">CROST_025240</name>
</gene>
<reference evidence="1 2" key="1">
    <citation type="submission" date="2022-04" db="EMBL/GenBank/DDBJ databases">
        <title>Genome sequence of C. roseum typestrain.</title>
        <authorList>
            <person name="Poehlein A."/>
            <person name="Schoch T."/>
            <person name="Duerre P."/>
            <person name="Daniel R."/>
        </authorList>
    </citation>
    <scope>NUCLEOTIDE SEQUENCE [LARGE SCALE GENOMIC DNA]</scope>
    <source>
        <strain evidence="1 2">DSM 7320</strain>
    </source>
</reference>
<protein>
    <submittedName>
        <fullName evidence="1">Uncharacterized protein</fullName>
    </submittedName>
</protein>
<keyword evidence="2" id="KW-1185">Reference proteome</keyword>